<name>A0AAN9GFR5_9CAEN</name>
<proteinExistence type="predicted"/>
<keyword evidence="2" id="KW-1133">Transmembrane helix</keyword>
<feature type="compositionally biased region" description="Basic and acidic residues" evidence="1">
    <location>
        <begin position="392"/>
        <end position="401"/>
    </location>
</feature>
<evidence type="ECO:0000313" key="4">
    <source>
        <dbReference type="EMBL" id="KAK7106129.1"/>
    </source>
</evidence>
<feature type="compositionally biased region" description="Polar residues" evidence="1">
    <location>
        <begin position="381"/>
        <end position="391"/>
    </location>
</feature>
<evidence type="ECO:0000259" key="3">
    <source>
        <dbReference type="PROSITE" id="PS50835"/>
    </source>
</evidence>
<accession>A0AAN9GFR5</accession>
<protein>
    <recommendedName>
        <fullName evidence="3">Ig-like domain-containing protein</fullName>
    </recommendedName>
</protein>
<dbReference type="PROSITE" id="PS50835">
    <property type="entry name" value="IG_LIKE"/>
    <property type="match status" value="1"/>
</dbReference>
<evidence type="ECO:0000256" key="2">
    <source>
        <dbReference type="SAM" id="Phobius"/>
    </source>
</evidence>
<dbReference type="InterPro" id="IPR007110">
    <property type="entry name" value="Ig-like_dom"/>
</dbReference>
<feature type="compositionally biased region" description="Basic and acidic residues" evidence="1">
    <location>
        <begin position="321"/>
        <end position="338"/>
    </location>
</feature>
<gene>
    <name evidence="4" type="ORF">V1264_017421</name>
</gene>
<sequence length="454" mass="49696">MYGLVTEIHREDNGTWTWHVQTSVVHEHESIDVTVTYPPEISDFSLKVDNKKTVSIAPDSSVAVVCSTQKGYPGTQPTVRLLWENGTEMKPVYRTDNMQIVHVISNVQCDDMGYVVCDMEEPGVNRSIIPLLIECPPKFTGIPRVEKDGQSTFFSVPFRSHTATITAIKLTALSSGNVKPGFPSHTFLPHNAWNVFGSPPDLKLKIKVTDKKVEIGGQWQMQLSNGDGSDVVVFNIGEETTTGIPNATYIIHPPLGALGISTISVICGLLLVVTISCIIIRTVRKPQSRIYENNPAQGPPRGLPHRPQGLQHAAIAMHDLQERQSRQSDESHSNHTYEEVDDTSSGSETGAQGDVSDQRMDSSADDYYLHPVGSTADLRATQASSTPSQPDDSQKDARARSCASFRKDMKPASTVNPKSFAMSCKNDESASLDAASFLKCEGKIDDPCYVNTHL</sequence>
<feature type="region of interest" description="Disordered" evidence="1">
    <location>
        <begin position="321"/>
        <end position="401"/>
    </location>
</feature>
<keyword evidence="2" id="KW-0472">Membrane</keyword>
<dbReference type="EMBL" id="JBAMIC010000007">
    <property type="protein sequence ID" value="KAK7106129.1"/>
    <property type="molecule type" value="Genomic_DNA"/>
</dbReference>
<dbReference type="AlphaFoldDB" id="A0AAN9GFR5"/>
<feature type="domain" description="Ig-like" evidence="3">
    <location>
        <begin position="39"/>
        <end position="129"/>
    </location>
</feature>
<organism evidence="4 5">
    <name type="scientific">Littorina saxatilis</name>
    <dbReference type="NCBI Taxonomy" id="31220"/>
    <lineage>
        <taxon>Eukaryota</taxon>
        <taxon>Metazoa</taxon>
        <taxon>Spiralia</taxon>
        <taxon>Lophotrochozoa</taxon>
        <taxon>Mollusca</taxon>
        <taxon>Gastropoda</taxon>
        <taxon>Caenogastropoda</taxon>
        <taxon>Littorinimorpha</taxon>
        <taxon>Littorinoidea</taxon>
        <taxon>Littorinidae</taxon>
        <taxon>Littorina</taxon>
    </lineage>
</organism>
<reference evidence="4 5" key="1">
    <citation type="submission" date="2024-02" db="EMBL/GenBank/DDBJ databases">
        <title>Chromosome-scale genome assembly of the rough periwinkle Littorina saxatilis.</title>
        <authorList>
            <person name="De Jode A."/>
            <person name="Faria R."/>
            <person name="Formenti G."/>
            <person name="Sims Y."/>
            <person name="Smith T.P."/>
            <person name="Tracey A."/>
            <person name="Wood J.M.D."/>
            <person name="Zagrodzka Z.B."/>
            <person name="Johannesson K."/>
            <person name="Butlin R.K."/>
            <person name="Leder E.H."/>
        </authorList>
    </citation>
    <scope>NUCLEOTIDE SEQUENCE [LARGE SCALE GENOMIC DNA]</scope>
    <source>
        <strain evidence="4">Snail1</strain>
        <tissue evidence="4">Muscle</tissue>
    </source>
</reference>
<comment type="caution">
    <text evidence="4">The sequence shown here is derived from an EMBL/GenBank/DDBJ whole genome shotgun (WGS) entry which is preliminary data.</text>
</comment>
<dbReference type="Proteomes" id="UP001374579">
    <property type="component" value="Unassembled WGS sequence"/>
</dbReference>
<keyword evidence="5" id="KW-1185">Reference proteome</keyword>
<evidence type="ECO:0000313" key="5">
    <source>
        <dbReference type="Proteomes" id="UP001374579"/>
    </source>
</evidence>
<evidence type="ECO:0000256" key="1">
    <source>
        <dbReference type="SAM" id="MobiDB-lite"/>
    </source>
</evidence>
<keyword evidence="2" id="KW-0812">Transmembrane</keyword>
<feature type="transmembrane region" description="Helical" evidence="2">
    <location>
        <begin position="255"/>
        <end position="280"/>
    </location>
</feature>